<gene>
    <name evidence="1" type="ORF">X777_13953</name>
</gene>
<dbReference type="PANTHER" id="PTHR46060:SF1">
    <property type="entry name" value="MARINER MOS1 TRANSPOSASE-LIKE PROTEIN"/>
    <property type="match status" value="1"/>
</dbReference>
<dbReference type="InterPro" id="IPR052709">
    <property type="entry name" value="Transposase-MT_Hybrid"/>
</dbReference>
<evidence type="ECO:0000313" key="1">
    <source>
        <dbReference type="EMBL" id="EZA60713.1"/>
    </source>
</evidence>
<accession>A0A026WY16</accession>
<keyword evidence="2" id="KW-1185">Reference proteome</keyword>
<sequence length="394" mass="46028">MSEASSERIDEYASTVKFLTTVVPPGPESDEKVYIYEKIFPYLFKVYKRELSRAEVMFWHKTLQGNGKDVKSVSDSVKRNSEELRGVIETHEELAKDPQLTLKKLEAWKQDSLRPMLHFDLYKQVAFSRIIPQKLSNDDKYERKKFCQDMKNKFEKEGLDKALIVACDEIYLDYIKNKEDIEESGPSTAKKMRFEGSEVKLKDQDDTMVVVFFDSYGIILKKFVQKRELNAEYSKLLEQVSQDISKEDSIRYHQGKSWYLLHDDTPLLRTPNVRQTLANEKIILLPLPWFSPDLSACRFLYPKLKAELEENFINIEDLKNRVETRITAISPKECHQFITKDLFNYFVDVCDNQEGDYFVTEDFVSLGKNFSAPSSPLSNYVQQLLEPPQQQARP</sequence>
<dbReference type="InterPro" id="IPR036397">
    <property type="entry name" value="RNaseH_sf"/>
</dbReference>
<evidence type="ECO:0000313" key="2">
    <source>
        <dbReference type="Proteomes" id="UP000053097"/>
    </source>
</evidence>
<organism evidence="1 2">
    <name type="scientific">Ooceraea biroi</name>
    <name type="common">Clonal raider ant</name>
    <name type="synonym">Cerapachys biroi</name>
    <dbReference type="NCBI Taxonomy" id="2015173"/>
    <lineage>
        <taxon>Eukaryota</taxon>
        <taxon>Metazoa</taxon>
        <taxon>Ecdysozoa</taxon>
        <taxon>Arthropoda</taxon>
        <taxon>Hexapoda</taxon>
        <taxon>Insecta</taxon>
        <taxon>Pterygota</taxon>
        <taxon>Neoptera</taxon>
        <taxon>Endopterygota</taxon>
        <taxon>Hymenoptera</taxon>
        <taxon>Apocrita</taxon>
        <taxon>Aculeata</taxon>
        <taxon>Formicoidea</taxon>
        <taxon>Formicidae</taxon>
        <taxon>Dorylinae</taxon>
        <taxon>Ooceraea</taxon>
    </lineage>
</organism>
<proteinExistence type="predicted"/>
<dbReference type="GO" id="GO:0003676">
    <property type="term" value="F:nucleic acid binding"/>
    <property type="evidence" value="ECO:0007669"/>
    <property type="project" value="InterPro"/>
</dbReference>
<reference evidence="1 2" key="1">
    <citation type="journal article" date="2014" name="Curr. Biol.">
        <title>The genome of the clonal raider ant Cerapachys biroi.</title>
        <authorList>
            <person name="Oxley P.R."/>
            <person name="Ji L."/>
            <person name="Fetter-Pruneda I."/>
            <person name="McKenzie S.K."/>
            <person name="Li C."/>
            <person name="Hu H."/>
            <person name="Zhang G."/>
            <person name="Kronauer D.J."/>
        </authorList>
    </citation>
    <scope>NUCLEOTIDE SEQUENCE [LARGE SCALE GENOMIC DNA]</scope>
</reference>
<protein>
    <submittedName>
        <fullName evidence="1">Uncharacterized protein</fullName>
    </submittedName>
</protein>
<dbReference type="PANTHER" id="PTHR46060">
    <property type="entry name" value="MARINER MOS1 TRANSPOSASE-LIKE PROTEIN"/>
    <property type="match status" value="1"/>
</dbReference>
<dbReference type="EMBL" id="KK107069">
    <property type="protein sequence ID" value="EZA60713.1"/>
    <property type="molecule type" value="Genomic_DNA"/>
</dbReference>
<dbReference type="Gene3D" id="3.30.420.10">
    <property type="entry name" value="Ribonuclease H-like superfamily/Ribonuclease H"/>
    <property type="match status" value="1"/>
</dbReference>
<name>A0A026WY16_OOCBI</name>
<dbReference type="AlphaFoldDB" id="A0A026WY16"/>
<dbReference type="Proteomes" id="UP000053097">
    <property type="component" value="Unassembled WGS sequence"/>
</dbReference>